<keyword evidence="10" id="KW-1185">Reference proteome</keyword>
<dbReference type="OrthoDB" id="9807874at2"/>
<name>A0A4Q7MUE4_9BACT</name>
<accession>A0A4Q7MUE4</accession>
<dbReference type="Gene3D" id="1.20.1540.10">
    <property type="entry name" value="Rhomboid-like"/>
    <property type="match status" value="1"/>
</dbReference>
<evidence type="ECO:0000313" key="10">
    <source>
        <dbReference type="Proteomes" id="UP000293874"/>
    </source>
</evidence>
<keyword evidence="6 7" id="KW-0472">Membrane</keyword>
<evidence type="ECO:0000256" key="6">
    <source>
        <dbReference type="ARBA" id="ARBA00023136"/>
    </source>
</evidence>
<keyword evidence="3 7" id="KW-0812">Transmembrane</keyword>
<evidence type="ECO:0000259" key="8">
    <source>
        <dbReference type="Pfam" id="PF01694"/>
    </source>
</evidence>
<organism evidence="9 10">
    <name type="scientific">Pseudobacter ginsenosidimutans</name>
    <dbReference type="NCBI Taxonomy" id="661488"/>
    <lineage>
        <taxon>Bacteria</taxon>
        <taxon>Pseudomonadati</taxon>
        <taxon>Bacteroidota</taxon>
        <taxon>Chitinophagia</taxon>
        <taxon>Chitinophagales</taxon>
        <taxon>Chitinophagaceae</taxon>
        <taxon>Pseudobacter</taxon>
    </lineage>
</organism>
<feature type="transmembrane region" description="Helical" evidence="7">
    <location>
        <begin position="140"/>
        <end position="163"/>
    </location>
</feature>
<proteinExistence type="inferred from homology"/>
<dbReference type="SMART" id="SM01160">
    <property type="entry name" value="DUF1751"/>
    <property type="match status" value="1"/>
</dbReference>
<dbReference type="Pfam" id="PF01694">
    <property type="entry name" value="Rhomboid"/>
    <property type="match status" value="1"/>
</dbReference>
<gene>
    <name evidence="9" type="ORF">EV199_3489</name>
</gene>
<sequence>MGNVRFGGGFQPLPPVIKNLIIVNALMWLAELTFKDALITPLALHYQGSPDFGVWQLVSYMFLHDASNFFHLFFNMLILWMFGTQLENRWGAKRFLIFYLICGIGAGLIQLIANQVELNIVMSKYNSGEMAVNVAQYRAAMIQLIQVVGASGAIMGVMAGFTYLNPNQELFIFPLPFPIKMKYAMVAYVLIDLFGGINPRFGGGVAHFAHLGGALFGFILVIIMNRNNRRTFY</sequence>
<dbReference type="GO" id="GO:0006508">
    <property type="term" value="P:proteolysis"/>
    <property type="evidence" value="ECO:0007669"/>
    <property type="project" value="UniProtKB-KW"/>
</dbReference>
<dbReference type="GO" id="GO:0004252">
    <property type="term" value="F:serine-type endopeptidase activity"/>
    <property type="evidence" value="ECO:0007669"/>
    <property type="project" value="InterPro"/>
</dbReference>
<evidence type="ECO:0000256" key="5">
    <source>
        <dbReference type="ARBA" id="ARBA00022989"/>
    </source>
</evidence>
<dbReference type="GO" id="GO:0016020">
    <property type="term" value="C:membrane"/>
    <property type="evidence" value="ECO:0007669"/>
    <property type="project" value="UniProtKB-SubCell"/>
</dbReference>
<dbReference type="PANTHER" id="PTHR43731">
    <property type="entry name" value="RHOMBOID PROTEASE"/>
    <property type="match status" value="1"/>
</dbReference>
<dbReference type="InterPro" id="IPR035952">
    <property type="entry name" value="Rhomboid-like_sf"/>
</dbReference>
<evidence type="ECO:0000313" key="9">
    <source>
        <dbReference type="EMBL" id="RZS71584.1"/>
    </source>
</evidence>
<dbReference type="Proteomes" id="UP000293874">
    <property type="component" value="Unassembled WGS sequence"/>
</dbReference>
<feature type="transmembrane region" description="Helical" evidence="7">
    <location>
        <begin position="66"/>
        <end position="83"/>
    </location>
</feature>
<reference evidence="9 10" key="1">
    <citation type="submission" date="2019-02" db="EMBL/GenBank/DDBJ databases">
        <title>Genomic Encyclopedia of Type Strains, Phase IV (KMG-IV): sequencing the most valuable type-strain genomes for metagenomic binning, comparative biology and taxonomic classification.</title>
        <authorList>
            <person name="Goeker M."/>
        </authorList>
    </citation>
    <scope>NUCLEOTIDE SEQUENCE [LARGE SCALE GENOMIC DNA]</scope>
    <source>
        <strain evidence="9 10">DSM 18116</strain>
    </source>
</reference>
<dbReference type="SUPFAM" id="SSF144091">
    <property type="entry name" value="Rhomboid-like"/>
    <property type="match status" value="1"/>
</dbReference>
<evidence type="ECO:0000256" key="3">
    <source>
        <dbReference type="ARBA" id="ARBA00022692"/>
    </source>
</evidence>
<keyword evidence="4" id="KW-0378">Hydrolase</keyword>
<dbReference type="RefSeq" id="WP_130542074.1">
    <property type="nucleotide sequence ID" value="NZ_CP042431.1"/>
</dbReference>
<evidence type="ECO:0000256" key="4">
    <source>
        <dbReference type="ARBA" id="ARBA00022801"/>
    </source>
</evidence>
<dbReference type="AlphaFoldDB" id="A0A4Q7MUE4"/>
<feature type="transmembrane region" description="Helical" evidence="7">
    <location>
        <begin position="207"/>
        <end position="224"/>
    </location>
</feature>
<comment type="subcellular location">
    <subcellularLocation>
        <location evidence="1">Membrane</location>
        <topology evidence="1">Multi-pass membrane protein</topology>
    </subcellularLocation>
</comment>
<dbReference type="InterPro" id="IPR022764">
    <property type="entry name" value="Peptidase_S54_rhomboid_dom"/>
</dbReference>
<keyword evidence="5 7" id="KW-1133">Transmembrane helix</keyword>
<keyword evidence="9" id="KW-0645">Protease</keyword>
<comment type="caution">
    <text evidence="9">The sequence shown here is derived from an EMBL/GenBank/DDBJ whole genome shotgun (WGS) entry which is preliminary data.</text>
</comment>
<protein>
    <submittedName>
        <fullName evidence="9">Membrane associated rhomboid family serine protease</fullName>
    </submittedName>
</protein>
<dbReference type="InterPro" id="IPR050925">
    <property type="entry name" value="Rhomboid_protease_S54"/>
</dbReference>
<evidence type="ECO:0000256" key="7">
    <source>
        <dbReference type="SAM" id="Phobius"/>
    </source>
</evidence>
<feature type="transmembrane region" description="Helical" evidence="7">
    <location>
        <begin position="95"/>
        <end position="113"/>
    </location>
</feature>
<dbReference type="EMBL" id="SGXA01000002">
    <property type="protein sequence ID" value="RZS71584.1"/>
    <property type="molecule type" value="Genomic_DNA"/>
</dbReference>
<feature type="domain" description="Peptidase S54 rhomboid" evidence="8">
    <location>
        <begin position="54"/>
        <end position="224"/>
    </location>
</feature>
<dbReference type="PANTHER" id="PTHR43731:SF14">
    <property type="entry name" value="PRESENILIN-ASSOCIATED RHOMBOID-LIKE PROTEIN, MITOCHONDRIAL"/>
    <property type="match status" value="1"/>
</dbReference>
<evidence type="ECO:0000256" key="1">
    <source>
        <dbReference type="ARBA" id="ARBA00004141"/>
    </source>
</evidence>
<evidence type="ECO:0000256" key="2">
    <source>
        <dbReference type="ARBA" id="ARBA00009045"/>
    </source>
</evidence>
<comment type="similarity">
    <text evidence="2">Belongs to the peptidase S54 family.</text>
</comment>